<keyword evidence="3" id="KW-0813">Transport</keyword>
<comment type="caution">
    <text evidence="10">The sequence shown here is derived from an EMBL/GenBank/DDBJ whole genome shotgun (WGS) entry which is preliminary data.</text>
</comment>
<evidence type="ECO:0000256" key="5">
    <source>
        <dbReference type="ARBA" id="ARBA00022787"/>
    </source>
</evidence>
<evidence type="ECO:0000256" key="2">
    <source>
        <dbReference type="ARBA" id="ARBA00010917"/>
    </source>
</evidence>
<evidence type="ECO:0008006" key="12">
    <source>
        <dbReference type="Google" id="ProtNLM"/>
    </source>
</evidence>
<dbReference type="AlphaFoldDB" id="A0AAD3H615"/>
<gene>
    <name evidence="10" type="ORF">CTEN210_07720</name>
</gene>
<evidence type="ECO:0000256" key="4">
    <source>
        <dbReference type="ARBA" id="ARBA00022692"/>
    </source>
</evidence>
<protein>
    <recommendedName>
        <fullName evidence="12">Mitochondrial import receptor subunit TOM7</fullName>
    </recommendedName>
</protein>
<keyword evidence="8" id="KW-0496">Mitochondrion</keyword>
<dbReference type="EMBL" id="BLLK01000045">
    <property type="protein sequence ID" value="GFH51244.1"/>
    <property type="molecule type" value="Genomic_DNA"/>
</dbReference>
<comment type="subcellular location">
    <subcellularLocation>
        <location evidence="1">Mitochondrion outer membrane</location>
        <topology evidence="1">Single-pass membrane protein</topology>
    </subcellularLocation>
</comment>
<comment type="similarity">
    <text evidence="2">Belongs to the Tom7 family.</text>
</comment>
<evidence type="ECO:0000256" key="1">
    <source>
        <dbReference type="ARBA" id="ARBA00004572"/>
    </source>
</evidence>
<keyword evidence="5" id="KW-1000">Mitochondrion outer membrane</keyword>
<dbReference type="Pfam" id="PF08038">
    <property type="entry name" value="Tom7"/>
    <property type="match status" value="1"/>
</dbReference>
<evidence type="ECO:0000256" key="3">
    <source>
        <dbReference type="ARBA" id="ARBA00022448"/>
    </source>
</evidence>
<dbReference type="Proteomes" id="UP001054902">
    <property type="component" value="Unassembled WGS sequence"/>
</dbReference>
<accession>A0AAD3H615</accession>
<dbReference type="InterPro" id="IPR012621">
    <property type="entry name" value="Tom7"/>
</dbReference>
<evidence type="ECO:0000256" key="6">
    <source>
        <dbReference type="ARBA" id="ARBA00022927"/>
    </source>
</evidence>
<dbReference type="GO" id="GO:0005742">
    <property type="term" value="C:mitochondrial outer membrane translocase complex"/>
    <property type="evidence" value="ECO:0007669"/>
    <property type="project" value="InterPro"/>
</dbReference>
<name>A0AAD3H615_9STRA</name>
<dbReference type="GO" id="GO:0030150">
    <property type="term" value="P:protein import into mitochondrial matrix"/>
    <property type="evidence" value="ECO:0007669"/>
    <property type="project" value="InterPro"/>
</dbReference>
<evidence type="ECO:0000256" key="7">
    <source>
        <dbReference type="ARBA" id="ARBA00022989"/>
    </source>
</evidence>
<sequence length="96" mass="11170">MSRSIQKIIILSFKRQRESINYYIRIEMPVPRRRNASSGFSITKIPSMALKLFDADFIFQKTKLAIFYGFAPAVVYLGMTKEPCPSSWFELINILE</sequence>
<evidence type="ECO:0000256" key="9">
    <source>
        <dbReference type="ARBA" id="ARBA00023136"/>
    </source>
</evidence>
<keyword evidence="6" id="KW-0653">Protein transport</keyword>
<evidence type="ECO:0000256" key="8">
    <source>
        <dbReference type="ARBA" id="ARBA00023128"/>
    </source>
</evidence>
<evidence type="ECO:0000313" key="10">
    <source>
        <dbReference type="EMBL" id="GFH51244.1"/>
    </source>
</evidence>
<evidence type="ECO:0000313" key="11">
    <source>
        <dbReference type="Proteomes" id="UP001054902"/>
    </source>
</evidence>
<keyword evidence="11" id="KW-1185">Reference proteome</keyword>
<proteinExistence type="inferred from homology"/>
<keyword evidence="7" id="KW-1133">Transmembrane helix</keyword>
<organism evidence="10 11">
    <name type="scientific">Chaetoceros tenuissimus</name>
    <dbReference type="NCBI Taxonomy" id="426638"/>
    <lineage>
        <taxon>Eukaryota</taxon>
        <taxon>Sar</taxon>
        <taxon>Stramenopiles</taxon>
        <taxon>Ochrophyta</taxon>
        <taxon>Bacillariophyta</taxon>
        <taxon>Coscinodiscophyceae</taxon>
        <taxon>Chaetocerotophycidae</taxon>
        <taxon>Chaetocerotales</taxon>
        <taxon>Chaetocerotaceae</taxon>
        <taxon>Chaetoceros</taxon>
    </lineage>
</organism>
<keyword evidence="4" id="KW-0812">Transmembrane</keyword>
<reference evidence="10 11" key="1">
    <citation type="journal article" date="2021" name="Sci. Rep.">
        <title>The genome of the diatom Chaetoceros tenuissimus carries an ancient integrated fragment of an extant virus.</title>
        <authorList>
            <person name="Hongo Y."/>
            <person name="Kimura K."/>
            <person name="Takaki Y."/>
            <person name="Yoshida Y."/>
            <person name="Baba S."/>
            <person name="Kobayashi G."/>
            <person name="Nagasaki K."/>
            <person name="Hano T."/>
            <person name="Tomaru Y."/>
        </authorList>
    </citation>
    <scope>NUCLEOTIDE SEQUENCE [LARGE SCALE GENOMIC DNA]</scope>
    <source>
        <strain evidence="10 11">NIES-3715</strain>
    </source>
</reference>
<keyword evidence="9" id="KW-0472">Membrane</keyword>